<sequence>MPIRYRCKRCGFVLFEFNRVGQDYWGVPTPEEVYRLSGGVCPRCKSLLDIPGPGEIRSRIEIRPAVTLRYTVPRTVPSEPAATRP</sequence>
<evidence type="ECO:0000313" key="2">
    <source>
        <dbReference type="Proteomes" id="UP000001068"/>
    </source>
</evidence>
<dbReference type="EMBL" id="CP002363">
    <property type="protein sequence ID" value="ADV64890.1"/>
    <property type="molecule type" value="Genomic_DNA"/>
</dbReference>
<dbReference type="RefSeq" id="WP_013562112.1">
    <property type="nucleotide sequence ID" value="NC_014961.1"/>
</dbReference>
<evidence type="ECO:0000313" key="1">
    <source>
        <dbReference type="EMBL" id="ADV64890.1"/>
    </source>
</evidence>
<name>E8R8R4_DESM0</name>
<dbReference type="Proteomes" id="UP000001068">
    <property type="component" value="Chromosome"/>
</dbReference>
<dbReference type="AlphaFoldDB" id="E8R8R4"/>
<dbReference type="GeneID" id="10153275"/>
<gene>
    <name evidence="1" type="ordered locus">Desmu_0581</name>
</gene>
<dbReference type="KEGG" id="dmu:Desmu_0581"/>
<keyword evidence="2" id="KW-1185">Reference proteome</keyword>
<protein>
    <submittedName>
        <fullName evidence="1">Uncharacterized protein</fullName>
    </submittedName>
</protein>
<dbReference type="OrthoDB" id="3973at2157"/>
<dbReference type="HOGENOM" id="CLU_177468_1_0_2"/>
<proteinExistence type="predicted"/>
<dbReference type="eggNOG" id="arCOG07461">
    <property type="taxonomic scope" value="Archaea"/>
</dbReference>
<accession>E8R8R4</accession>
<reference evidence="1 2" key="2">
    <citation type="journal article" date="2011" name="Stand. Genomic Sci.">
        <title>Complete genome sequence of Desulfurococcus mucosus type strain (O7/1).</title>
        <authorList>
            <person name="Wirth R."/>
            <person name="Chertkov O."/>
            <person name="Held B."/>
            <person name="Lapidus A."/>
            <person name="Nolan M."/>
            <person name="Lucas S."/>
            <person name="Hammon N."/>
            <person name="Deshpande S."/>
            <person name="Cheng J.F."/>
            <person name="Tapia R."/>
            <person name="Han C."/>
            <person name="Goodwin L."/>
            <person name="Pitluck S."/>
            <person name="Liolios K."/>
            <person name="Ioanna P."/>
            <person name="Ivanova N."/>
            <person name="Mavromatis K."/>
            <person name="Mikhailova N."/>
            <person name="Pati A."/>
            <person name="Chen A."/>
            <person name="Palaniappan K."/>
            <person name="Land M."/>
            <person name="Hauser L."/>
            <person name="Chang Y.J."/>
            <person name="Jeffries C.D."/>
            <person name="Bilek Y."/>
            <person name="Hader T."/>
            <person name="Rohde M."/>
            <person name="Spring S."/>
            <person name="Sikorski J."/>
            <person name="Goker M."/>
            <person name="Woyke T."/>
            <person name="Bristow J."/>
            <person name="Eisen J.A."/>
            <person name="Markowitz V."/>
            <person name="Hugenholtz P."/>
            <person name="Kyrpides N.C."/>
            <person name="Klenk H.P."/>
        </authorList>
    </citation>
    <scope>NUCLEOTIDE SEQUENCE [LARGE SCALE GENOMIC DNA]</scope>
    <source>
        <strain evidence="2">ATCC 35584 / DSM 2162 / JCM 9187 / O7/1</strain>
    </source>
</reference>
<organism evidence="1 2">
    <name type="scientific">Desulfurococcus mucosus (strain ATCC 35584 / DSM 2162 / JCM 9187 / O7/1)</name>
    <dbReference type="NCBI Taxonomy" id="765177"/>
    <lineage>
        <taxon>Archaea</taxon>
        <taxon>Thermoproteota</taxon>
        <taxon>Thermoprotei</taxon>
        <taxon>Desulfurococcales</taxon>
        <taxon>Desulfurococcaceae</taxon>
        <taxon>Desulfurococcus</taxon>
    </lineage>
</organism>
<reference evidence="2" key="1">
    <citation type="submission" date="2010-11" db="EMBL/GenBank/DDBJ databases">
        <title>The complete genome of Desulfurococcus mucosus DSM 2162.</title>
        <authorList>
            <consortium name="US DOE Joint Genome Institute (JGI-PGF)"/>
            <person name="Lucas S."/>
            <person name="Copeland A."/>
            <person name="Lapidus A."/>
            <person name="Bruce D."/>
            <person name="Goodwin L."/>
            <person name="Pitluck S."/>
            <person name="Kyrpides N."/>
            <person name="Mavromatis K."/>
            <person name="Pagani I."/>
            <person name="Ivanova N."/>
            <person name="Ovchinnikova G."/>
            <person name="Chertkov O."/>
            <person name="Held B."/>
            <person name="Brettin T."/>
            <person name="Detter J.C."/>
            <person name="Tapia R."/>
            <person name="Han C."/>
            <person name="Land M."/>
            <person name="Hauser L."/>
            <person name="Markowitz V."/>
            <person name="Cheng J.-F."/>
            <person name="Hugenholtz P."/>
            <person name="Woyke T."/>
            <person name="Wu D."/>
            <person name="Wirth R."/>
            <person name="Bilek Y."/>
            <person name="Hader T."/>
            <person name="Klenk H.-P."/>
            <person name="Eisen J.A."/>
        </authorList>
    </citation>
    <scope>NUCLEOTIDE SEQUENCE [LARGE SCALE GENOMIC DNA]</scope>
    <source>
        <strain evidence="2">ATCC 35584 / DSM 2162 / JCM 9187 / O7/1</strain>
    </source>
</reference>